<reference evidence="2 3" key="1">
    <citation type="journal article" date="2019" name="Int. J. Syst. Evol. Microbiol.">
        <title>The Global Catalogue of Microorganisms (GCM) 10K type strain sequencing project: providing services to taxonomists for standard genome sequencing and annotation.</title>
        <authorList>
            <consortium name="The Broad Institute Genomics Platform"/>
            <consortium name="The Broad Institute Genome Sequencing Center for Infectious Disease"/>
            <person name="Wu L."/>
            <person name="Ma J."/>
        </authorList>
    </citation>
    <scope>NUCLEOTIDE SEQUENCE [LARGE SCALE GENOMIC DNA]</scope>
    <source>
        <strain evidence="2 3">DT92</strain>
    </source>
</reference>
<comment type="caution">
    <text evidence="2">The sequence shown here is derived from an EMBL/GenBank/DDBJ whole genome shotgun (WGS) entry which is preliminary data.</text>
</comment>
<name>A0ABD5XTG7_9EURY</name>
<evidence type="ECO:0000313" key="3">
    <source>
        <dbReference type="Proteomes" id="UP001596368"/>
    </source>
</evidence>
<dbReference type="Gene3D" id="1.10.630.10">
    <property type="entry name" value="Cytochrome P450"/>
    <property type="match status" value="1"/>
</dbReference>
<dbReference type="Proteomes" id="UP001596368">
    <property type="component" value="Unassembled WGS sequence"/>
</dbReference>
<dbReference type="Pfam" id="PF00067">
    <property type="entry name" value="p450"/>
    <property type="match status" value="1"/>
</dbReference>
<dbReference type="InterPro" id="IPR001128">
    <property type="entry name" value="Cyt_P450"/>
</dbReference>
<dbReference type="SUPFAM" id="SSF48264">
    <property type="entry name" value="Cytochrome P450"/>
    <property type="match status" value="1"/>
</dbReference>
<organism evidence="2 3">
    <name type="scientific">Halobaculum litoreum</name>
    <dbReference type="NCBI Taxonomy" id="3031998"/>
    <lineage>
        <taxon>Archaea</taxon>
        <taxon>Methanobacteriati</taxon>
        <taxon>Methanobacteriota</taxon>
        <taxon>Stenosarchaea group</taxon>
        <taxon>Halobacteria</taxon>
        <taxon>Halobacteriales</taxon>
        <taxon>Haloferacaceae</taxon>
        <taxon>Halobaculum</taxon>
    </lineage>
</organism>
<proteinExistence type="predicted"/>
<evidence type="ECO:0000313" key="2">
    <source>
        <dbReference type="EMBL" id="MFC7137151.1"/>
    </source>
</evidence>
<sequence length="124" mass="13228">MSDTAETALPFEAVPGPDGLPVLGSYLENSRDFFAFRDRVAAEHGGVARYRVLGQDIFLVTDPDVVQQVLVTENETFVKGELFQQQLRPVLGNGLLNSEGSSGGASATSSSPRSRRSGSRATPT</sequence>
<protein>
    <submittedName>
        <fullName evidence="2">Cytochrome P450</fullName>
    </submittedName>
</protein>
<feature type="region of interest" description="Disordered" evidence="1">
    <location>
        <begin position="93"/>
        <end position="124"/>
    </location>
</feature>
<accession>A0ABD5XTG7</accession>
<dbReference type="AlphaFoldDB" id="A0ABD5XTG7"/>
<keyword evidence="3" id="KW-1185">Reference proteome</keyword>
<evidence type="ECO:0000256" key="1">
    <source>
        <dbReference type="SAM" id="MobiDB-lite"/>
    </source>
</evidence>
<dbReference type="InterPro" id="IPR036396">
    <property type="entry name" value="Cyt_P450_sf"/>
</dbReference>
<gene>
    <name evidence="2" type="ORF">ACFQRB_13265</name>
</gene>
<dbReference type="EMBL" id="JBHSZG010000001">
    <property type="protein sequence ID" value="MFC7137151.1"/>
    <property type="molecule type" value="Genomic_DNA"/>
</dbReference>